<keyword evidence="2 5" id="KW-0812">Transmembrane</keyword>
<keyword evidence="4 5" id="KW-0472">Membrane</keyword>
<keyword evidence="3 5" id="KW-1133">Transmembrane helix</keyword>
<feature type="transmembrane region" description="Helical" evidence="5">
    <location>
        <begin position="378"/>
        <end position="398"/>
    </location>
</feature>
<dbReference type="Pfam" id="PF06423">
    <property type="entry name" value="GWT1"/>
    <property type="match status" value="1"/>
</dbReference>
<dbReference type="GO" id="GO:0006506">
    <property type="term" value="P:GPI anchor biosynthetic process"/>
    <property type="evidence" value="ECO:0007669"/>
    <property type="project" value="UniProtKB-KW"/>
</dbReference>
<feature type="transmembrane region" description="Helical" evidence="5">
    <location>
        <begin position="263"/>
        <end position="287"/>
    </location>
</feature>
<dbReference type="GO" id="GO:0072659">
    <property type="term" value="P:protein localization to plasma membrane"/>
    <property type="evidence" value="ECO:0007669"/>
    <property type="project" value="TreeGrafter"/>
</dbReference>
<comment type="similarity">
    <text evidence="5">Belongs to the PIGW family.</text>
</comment>
<dbReference type="InterPro" id="IPR009447">
    <property type="entry name" value="PIGW/GWT1"/>
</dbReference>
<comment type="function">
    <text evidence="5">A acetyltransferase, which acetylates the inositol ring of phosphatidylinositol during biosynthesis of GPI-anchor.</text>
</comment>
<evidence type="ECO:0000256" key="2">
    <source>
        <dbReference type="ARBA" id="ARBA00022692"/>
    </source>
</evidence>
<evidence type="ECO:0000256" key="3">
    <source>
        <dbReference type="ARBA" id="ARBA00022989"/>
    </source>
</evidence>
<keyword evidence="5" id="KW-0337">GPI-anchor biosynthesis</keyword>
<dbReference type="EC" id="2.3.-.-" evidence="5"/>
<feature type="transmembrane region" description="Helical" evidence="5">
    <location>
        <begin position="204"/>
        <end position="226"/>
    </location>
</feature>
<feature type="transmembrane region" description="Helical" evidence="5">
    <location>
        <begin position="53"/>
        <end position="73"/>
    </location>
</feature>
<reference evidence="6 7" key="1">
    <citation type="journal article" date="2021" name="J. Hered.">
        <title>A chromosome-level genome assembly of the parasitoid wasp, Cotesia glomerata (Hymenoptera: Braconidae).</title>
        <authorList>
            <person name="Pinto B.J."/>
            <person name="Weis J.J."/>
            <person name="Gamble T."/>
            <person name="Ode P.J."/>
            <person name="Paul R."/>
            <person name="Zaspel J.M."/>
        </authorList>
    </citation>
    <scope>NUCLEOTIDE SEQUENCE [LARGE SCALE GENOMIC DNA]</scope>
    <source>
        <strain evidence="6">CgM1</strain>
    </source>
</reference>
<accession>A0AAV7HVH3</accession>
<evidence type="ECO:0000256" key="1">
    <source>
        <dbReference type="ARBA" id="ARBA00004141"/>
    </source>
</evidence>
<dbReference type="GO" id="GO:0032216">
    <property type="term" value="F:glucosaminyl-phosphatidylinositol O-acyltransferase activity"/>
    <property type="evidence" value="ECO:0007669"/>
    <property type="project" value="TreeGrafter"/>
</dbReference>
<comment type="caution">
    <text evidence="6">The sequence shown here is derived from an EMBL/GenBank/DDBJ whole genome shotgun (WGS) entry which is preliminary data.</text>
</comment>
<gene>
    <name evidence="6" type="ORF">KQX54_007967</name>
</gene>
<keyword evidence="5" id="KW-0256">Endoplasmic reticulum</keyword>
<name>A0AAV7HVH3_COTGL</name>
<dbReference type="PANTHER" id="PTHR20661">
    <property type="entry name" value="PHOSPHATIDYLINOSITOL-GLYCAN BIOSYNTHESIS CLASS W PROTEIN"/>
    <property type="match status" value="1"/>
</dbReference>
<feature type="transmembrane region" description="Helical" evidence="5">
    <location>
        <begin position="150"/>
        <end position="173"/>
    </location>
</feature>
<feature type="transmembrane region" description="Helical" evidence="5">
    <location>
        <begin position="410"/>
        <end position="431"/>
    </location>
</feature>
<dbReference type="AlphaFoldDB" id="A0AAV7HVH3"/>
<dbReference type="Proteomes" id="UP000826195">
    <property type="component" value="Unassembled WGS sequence"/>
</dbReference>
<dbReference type="GO" id="GO:0005789">
    <property type="term" value="C:endoplasmic reticulum membrane"/>
    <property type="evidence" value="ECO:0007669"/>
    <property type="project" value="UniProtKB-SubCell"/>
</dbReference>
<keyword evidence="5" id="KW-0012">Acyltransferase</keyword>
<evidence type="ECO:0000313" key="6">
    <source>
        <dbReference type="EMBL" id="KAH0534753.1"/>
    </source>
</evidence>
<keyword evidence="5" id="KW-0808">Transferase</keyword>
<keyword evidence="7" id="KW-1185">Reference proteome</keyword>
<dbReference type="EMBL" id="JAHXZJ010002982">
    <property type="protein sequence ID" value="KAH0534753.1"/>
    <property type="molecule type" value="Genomic_DNA"/>
</dbReference>
<feature type="transmembrane region" description="Helical" evidence="5">
    <location>
        <begin position="299"/>
        <end position="328"/>
    </location>
</feature>
<comment type="pathway">
    <text evidence="5">Glycolipid biosynthesis; glycosylphosphatidylinositol-anchor biosynthesis.</text>
</comment>
<sequence>MRSITDEDEQRYRRAQQEFISNLGGSAPQEIIIVILPTVDFKIFPRKFAKTEIYGYSLMDAGVGMFIIANAIVSPQTKDFTSNNSNNSNKHLRVIRKFALNAKKCTKDTAPLLILGIGRILAVEYSDYQKHVSEYGVHWNFFLTLAFVKIFISTITSAISSRFALISGLWILVMHEYALNTKGLKEWLLGDTPRNDFVSANREGIVSVPGYVGLYLVGIALGRLIYSTYDNSENNNGNYGLMKRFGVNMMLLGRKVSFEYTKAMVLCVKLSIIAPQACGLVILNNWLFGVSRRMANFGYCAWVITLSTILLTLLLLVEILIDILIFIVTDGSKEADKSKDSAKKRKNVKFDDKFMNDCSNKDISEEINLKCPTIFQAVNYNGLVFFLISNLLTGIVNLRIKTLYVNEYNAIFLICSYVAICIFSVFIFYRYNIKLKL</sequence>
<dbReference type="PANTHER" id="PTHR20661:SF0">
    <property type="entry name" value="PHOSPHATIDYLINOSITOL-GLYCAN BIOSYNTHESIS CLASS W PROTEIN"/>
    <property type="match status" value="1"/>
</dbReference>
<evidence type="ECO:0000313" key="7">
    <source>
        <dbReference type="Proteomes" id="UP000826195"/>
    </source>
</evidence>
<comment type="subcellular location">
    <subcellularLocation>
        <location evidence="5">Endoplasmic reticulum membrane</location>
        <topology evidence="5">Multi-pass membrane protein</topology>
    </subcellularLocation>
    <subcellularLocation>
        <location evidence="1">Membrane</location>
        <topology evidence="1">Multi-pass membrane protein</topology>
    </subcellularLocation>
</comment>
<protein>
    <recommendedName>
        <fullName evidence="5">Phosphatidylinositol-glycan biosynthesis class W protein</fullName>
        <ecNumber evidence="5">2.3.-.-</ecNumber>
    </recommendedName>
</protein>
<proteinExistence type="inferred from homology"/>
<comment type="caution">
    <text evidence="5">Lacks conserved residue(s) required for the propagation of feature annotation.</text>
</comment>
<evidence type="ECO:0000256" key="4">
    <source>
        <dbReference type="ARBA" id="ARBA00023136"/>
    </source>
</evidence>
<evidence type="ECO:0000256" key="5">
    <source>
        <dbReference type="RuleBase" id="RU280819"/>
    </source>
</evidence>
<organism evidence="6 7">
    <name type="scientific">Cotesia glomerata</name>
    <name type="common">Lepidopteran parasitic wasp</name>
    <name type="synonym">Apanteles glomeratus</name>
    <dbReference type="NCBI Taxonomy" id="32391"/>
    <lineage>
        <taxon>Eukaryota</taxon>
        <taxon>Metazoa</taxon>
        <taxon>Ecdysozoa</taxon>
        <taxon>Arthropoda</taxon>
        <taxon>Hexapoda</taxon>
        <taxon>Insecta</taxon>
        <taxon>Pterygota</taxon>
        <taxon>Neoptera</taxon>
        <taxon>Endopterygota</taxon>
        <taxon>Hymenoptera</taxon>
        <taxon>Apocrita</taxon>
        <taxon>Ichneumonoidea</taxon>
        <taxon>Braconidae</taxon>
        <taxon>Microgastrinae</taxon>
        <taxon>Cotesia</taxon>
    </lineage>
</organism>